<dbReference type="AlphaFoldDB" id="A0A9K3KRL9"/>
<feature type="compositionally biased region" description="Low complexity" evidence="1">
    <location>
        <begin position="126"/>
        <end position="140"/>
    </location>
</feature>
<organism evidence="3 4">
    <name type="scientific">Nitzschia inconspicua</name>
    <dbReference type="NCBI Taxonomy" id="303405"/>
    <lineage>
        <taxon>Eukaryota</taxon>
        <taxon>Sar</taxon>
        <taxon>Stramenopiles</taxon>
        <taxon>Ochrophyta</taxon>
        <taxon>Bacillariophyta</taxon>
        <taxon>Bacillariophyceae</taxon>
        <taxon>Bacillariophycidae</taxon>
        <taxon>Bacillariales</taxon>
        <taxon>Bacillariaceae</taxon>
        <taxon>Nitzschia</taxon>
    </lineage>
</organism>
<evidence type="ECO:0000313" key="3">
    <source>
        <dbReference type="EMBL" id="KAG7348739.1"/>
    </source>
</evidence>
<dbReference type="PANTHER" id="PTHR46007:SF12">
    <property type="entry name" value="C2H2-TYPE DOMAIN-CONTAINING PROTEIN-RELATED"/>
    <property type="match status" value="1"/>
</dbReference>
<keyword evidence="2" id="KW-0472">Membrane</keyword>
<gene>
    <name evidence="3" type="ORF">IV203_011336</name>
</gene>
<keyword evidence="2" id="KW-1133">Transmembrane helix</keyword>
<reference evidence="3" key="2">
    <citation type="submission" date="2021-04" db="EMBL/GenBank/DDBJ databases">
        <authorList>
            <person name="Podell S."/>
        </authorList>
    </citation>
    <scope>NUCLEOTIDE SEQUENCE</scope>
    <source>
        <strain evidence="3">Hildebrandi</strain>
    </source>
</reference>
<feature type="transmembrane region" description="Helical" evidence="2">
    <location>
        <begin position="269"/>
        <end position="292"/>
    </location>
</feature>
<dbReference type="GO" id="GO:0003713">
    <property type="term" value="F:transcription coactivator activity"/>
    <property type="evidence" value="ECO:0007669"/>
    <property type="project" value="TreeGrafter"/>
</dbReference>
<feature type="region of interest" description="Disordered" evidence="1">
    <location>
        <begin position="28"/>
        <end position="87"/>
    </location>
</feature>
<keyword evidence="4" id="KW-1185">Reference proteome</keyword>
<dbReference type="Proteomes" id="UP000693970">
    <property type="component" value="Unassembled WGS sequence"/>
</dbReference>
<feature type="compositionally biased region" description="Low complexity" evidence="1">
    <location>
        <begin position="28"/>
        <end position="43"/>
    </location>
</feature>
<feature type="region of interest" description="Disordered" evidence="1">
    <location>
        <begin position="126"/>
        <end position="145"/>
    </location>
</feature>
<keyword evidence="2" id="KW-0812">Transmembrane</keyword>
<dbReference type="InterPro" id="IPR051647">
    <property type="entry name" value="Mediator_comp_sub12"/>
</dbReference>
<evidence type="ECO:0000313" key="4">
    <source>
        <dbReference type="Proteomes" id="UP000693970"/>
    </source>
</evidence>
<reference evidence="3" key="1">
    <citation type="journal article" date="2021" name="Sci. Rep.">
        <title>Diploid genomic architecture of Nitzschia inconspicua, an elite biomass production diatom.</title>
        <authorList>
            <person name="Oliver A."/>
            <person name="Podell S."/>
            <person name="Pinowska A."/>
            <person name="Traller J.C."/>
            <person name="Smith S.R."/>
            <person name="McClure R."/>
            <person name="Beliaev A."/>
            <person name="Bohutskyi P."/>
            <person name="Hill E.A."/>
            <person name="Rabines A."/>
            <person name="Zheng H."/>
            <person name="Allen L.Z."/>
            <person name="Kuo A."/>
            <person name="Grigoriev I.V."/>
            <person name="Allen A.E."/>
            <person name="Hazlebeck D."/>
            <person name="Allen E.E."/>
        </authorList>
    </citation>
    <scope>NUCLEOTIDE SEQUENCE</scope>
    <source>
        <strain evidence="3">Hildebrandi</strain>
    </source>
</reference>
<sequence>MFQNTRKTQHAWIGKLQRMMISVMTIQQPNQNQQHEQEQQQQQPNPPPNPESQSQSHTLESSPSSSTTSSSTTTTTTTTTSSSSNITANTQQPYRTFLFVLLVSLLLTSCWGCWIMVVSTSSLSSSLSSSISSPQQQQQQHHQHAIMNDKGSVVVVVRKKEPSIELQQQQQRQPNARASLLSSIRSAISSSGPSNVSVRTTTTTTTTDDTKNSAIVVYNNNNTKQQQQRHQSLYQLREQVQTIAKSLVTLEEVSERILLKVFRVLTHPVVLLDLAIIVFAHAIGSGSIVVLLPTSKSYYHHSNKVIRWIIGSTPRRWFRVTGSIRRWTRLVSFVVERRIGSAASLSRTIQQLVRAVRNPMKAIVKIVGALWEHRSRYSLLSDYCWYVKPPQPEPLPSIPTSNDDE</sequence>
<feature type="compositionally biased region" description="Low complexity" evidence="1">
    <location>
        <begin position="51"/>
        <end position="84"/>
    </location>
</feature>
<evidence type="ECO:0000256" key="1">
    <source>
        <dbReference type="SAM" id="MobiDB-lite"/>
    </source>
</evidence>
<protein>
    <submittedName>
        <fullName evidence="3">Uncharacterized protein</fullName>
    </submittedName>
</protein>
<dbReference type="EMBL" id="JAGRRH010000019">
    <property type="protein sequence ID" value="KAG7348739.1"/>
    <property type="molecule type" value="Genomic_DNA"/>
</dbReference>
<dbReference type="PANTHER" id="PTHR46007">
    <property type="entry name" value="MEDIATOR OF RNA POLYMERASE II TRANSCRIPTION SUBUNIT 12"/>
    <property type="match status" value="1"/>
</dbReference>
<dbReference type="GO" id="GO:0045944">
    <property type="term" value="P:positive regulation of transcription by RNA polymerase II"/>
    <property type="evidence" value="ECO:0007669"/>
    <property type="project" value="TreeGrafter"/>
</dbReference>
<name>A0A9K3KRL9_9STRA</name>
<evidence type="ECO:0000256" key="2">
    <source>
        <dbReference type="SAM" id="Phobius"/>
    </source>
</evidence>
<dbReference type="GO" id="GO:0016592">
    <property type="term" value="C:mediator complex"/>
    <property type="evidence" value="ECO:0007669"/>
    <property type="project" value="TreeGrafter"/>
</dbReference>
<accession>A0A9K3KRL9</accession>
<proteinExistence type="predicted"/>
<comment type="caution">
    <text evidence="3">The sequence shown here is derived from an EMBL/GenBank/DDBJ whole genome shotgun (WGS) entry which is preliminary data.</text>
</comment>
<feature type="transmembrane region" description="Helical" evidence="2">
    <location>
        <begin position="97"/>
        <end position="117"/>
    </location>
</feature>